<keyword evidence="9" id="KW-0472">Membrane</keyword>
<sequence length="260" mass="29194">MNLEVDKLNVSYGEKEVLKNISFMVNKGEILTIIGPNGSGKTTLIKAASRCLKPTCGNIYIGGMDIDEMNTRTIAQKLAVLPQVKNVSSDVSVEELVSYGRYPHLKFGKKLCREDKEIVDWALEKTGMKDLRKRYAVSLSGGERQRAWIAMTLAQKSKILILDEPTTFLDISYQLEVLELVKELNQSLGLTVIMVLHDLNQAARYSDKILVMNNGRVCCMGRPEDVVNTCLLNDIFKIDADIYDDKVNNCLFLIPRNTIS</sequence>
<dbReference type="GO" id="GO:0016887">
    <property type="term" value="F:ATP hydrolysis activity"/>
    <property type="evidence" value="ECO:0007669"/>
    <property type="project" value="InterPro"/>
</dbReference>
<dbReference type="PANTHER" id="PTHR42771:SF4">
    <property type="entry name" value="IRON(3+)-HYDROXAMATE IMPORT ATP-BINDING PROTEIN FHUC"/>
    <property type="match status" value="1"/>
</dbReference>
<comment type="subcellular location">
    <subcellularLocation>
        <location evidence="1">Cell membrane</location>
        <topology evidence="1">Peripheral membrane protein</topology>
    </subcellularLocation>
</comment>
<dbReference type="SMART" id="SM00382">
    <property type="entry name" value="AAA"/>
    <property type="match status" value="1"/>
</dbReference>
<reference evidence="11 12" key="1">
    <citation type="submission" date="2019-07" db="EMBL/GenBank/DDBJ databases">
        <title>Genomic Encyclopedia of Type Strains, Phase I: the one thousand microbial genomes (KMG-I) project.</title>
        <authorList>
            <person name="Kyrpides N."/>
        </authorList>
    </citation>
    <scope>NUCLEOTIDE SEQUENCE [LARGE SCALE GENOMIC DNA]</scope>
    <source>
        <strain evidence="11 12">DSM 13558</strain>
    </source>
</reference>
<dbReference type="OrthoDB" id="9787851at2"/>
<keyword evidence="4" id="KW-0410">Iron transport</keyword>
<accession>A0A562J9B3</accession>
<keyword evidence="12" id="KW-1185">Reference proteome</keyword>
<dbReference type="RefSeq" id="WP_145083002.1">
    <property type="nucleotide sequence ID" value="NZ_VLKH01000005.1"/>
</dbReference>
<dbReference type="InterPro" id="IPR027417">
    <property type="entry name" value="P-loop_NTPase"/>
</dbReference>
<comment type="caution">
    <text evidence="11">The sequence shown here is derived from an EMBL/GenBank/DDBJ whole genome shotgun (WGS) entry which is preliminary data.</text>
</comment>
<feature type="domain" description="ABC transporter" evidence="10">
    <location>
        <begin position="3"/>
        <end position="239"/>
    </location>
</feature>
<dbReference type="PROSITE" id="PS50893">
    <property type="entry name" value="ABC_TRANSPORTER_2"/>
    <property type="match status" value="1"/>
</dbReference>
<evidence type="ECO:0000256" key="7">
    <source>
        <dbReference type="ARBA" id="ARBA00023004"/>
    </source>
</evidence>
<protein>
    <submittedName>
        <fullName evidence="11">Iron complex transport system ATP-binding protein</fullName>
    </submittedName>
</protein>
<keyword evidence="6 11" id="KW-0067">ATP-binding</keyword>
<keyword evidence="8" id="KW-0406">Ion transport</keyword>
<name>A0A562J9B3_9FIRM</name>
<evidence type="ECO:0000256" key="4">
    <source>
        <dbReference type="ARBA" id="ARBA00022496"/>
    </source>
</evidence>
<dbReference type="PROSITE" id="PS00211">
    <property type="entry name" value="ABC_TRANSPORTER_1"/>
    <property type="match status" value="1"/>
</dbReference>
<dbReference type="PANTHER" id="PTHR42771">
    <property type="entry name" value="IRON(3+)-HYDROXAMATE IMPORT ATP-BINDING PROTEIN FHUC"/>
    <property type="match status" value="1"/>
</dbReference>
<evidence type="ECO:0000256" key="6">
    <source>
        <dbReference type="ARBA" id="ARBA00022840"/>
    </source>
</evidence>
<evidence type="ECO:0000256" key="3">
    <source>
        <dbReference type="ARBA" id="ARBA00022475"/>
    </source>
</evidence>
<dbReference type="Gene3D" id="3.40.50.300">
    <property type="entry name" value="P-loop containing nucleotide triphosphate hydrolases"/>
    <property type="match status" value="1"/>
</dbReference>
<dbReference type="Pfam" id="PF00005">
    <property type="entry name" value="ABC_tran"/>
    <property type="match status" value="1"/>
</dbReference>
<keyword evidence="2" id="KW-0813">Transport</keyword>
<dbReference type="CDD" id="cd03214">
    <property type="entry name" value="ABC_Iron-Siderophores_B12_Hemin"/>
    <property type="match status" value="1"/>
</dbReference>
<proteinExistence type="predicted"/>
<dbReference type="EMBL" id="VLKH01000005">
    <property type="protein sequence ID" value="TWH79749.1"/>
    <property type="molecule type" value="Genomic_DNA"/>
</dbReference>
<dbReference type="AlphaFoldDB" id="A0A562J9B3"/>
<evidence type="ECO:0000259" key="10">
    <source>
        <dbReference type="PROSITE" id="PS50893"/>
    </source>
</evidence>
<dbReference type="FunFam" id="3.40.50.300:FF:000134">
    <property type="entry name" value="Iron-enterobactin ABC transporter ATP-binding protein"/>
    <property type="match status" value="1"/>
</dbReference>
<dbReference type="GO" id="GO:0006826">
    <property type="term" value="P:iron ion transport"/>
    <property type="evidence" value="ECO:0007669"/>
    <property type="project" value="UniProtKB-KW"/>
</dbReference>
<dbReference type="InterPro" id="IPR003593">
    <property type="entry name" value="AAA+_ATPase"/>
</dbReference>
<keyword evidence="5" id="KW-0547">Nucleotide-binding</keyword>
<evidence type="ECO:0000256" key="5">
    <source>
        <dbReference type="ARBA" id="ARBA00022741"/>
    </source>
</evidence>
<evidence type="ECO:0000256" key="9">
    <source>
        <dbReference type="ARBA" id="ARBA00023136"/>
    </source>
</evidence>
<keyword evidence="3" id="KW-1003">Cell membrane</keyword>
<evidence type="ECO:0000313" key="11">
    <source>
        <dbReference type="EMBL" id="TWH79749.1"/>
    </source>
</evidence>
<evidence type="ECO:0000256" key="2">
    <source>
        <dbReference type="ARBA" id="ARBA00022448"/>
    </source>
</evidence>
<gene>
    <name evidence="11" type="ORF">LY60_02067</name>
</gene>
<keyword evidence="7" id="KW-0408">Iron</keyword>
<dbReference type="GO" id="GO:0005524">
    <property type="term" value="F:ATP binding"/>
    <property type="evidence" value="ECO:0007669"/>
    <property type="project" value="UniProtKB-KW"/>
</dbReference>
<evidence type="ECO:0000313" key="12">
    <source>
        <dbReference type="Proteomes" id="UP000315343"/>
    </source>
</evidence>
<dbReference type="Proteomes" id="UP000315343">
    <property type="component" value="Unassembled WGS sequence"/>
</dbReference>
<organism evidence="11 12">
    <name type="scientific">Sedimentibacter saalensis</name>
    <dbReference type="NCBI Taxonomy" id="130788"/>
    <lineage>
        <taxon>Bacteria</taxon>
        <taxon>Bacillati</taxon>
        <taxon>Bacillota</taxon>
        <taxon>Tissierellia</taxon>
        <taxon>Sedimentibacter</taxon>
    </lineage>
</organism>
<dbReference type="InterPro" id="IPR051535">
    <property type="entry name" value="Siderophore_ABC-ATPase"/>
</dbReference>
<dbReference type="SUPFAM" id="SSF52540">
    <property type="entry name" value="P-loop containing nucleoside triphosphate hydrolases"/>
    <property type="match status" value="1"/>
</dbReference>
<evidence type="ECO:0000256" key="1">
    <source>
        <dbReference type="ARBA" id="ARBA00004202"/>
    </source>
</evidence>
<dbReference type="InterPro" id="IPR003439">
    <property type="entry name" value="ABC_transporter-like_ATP-bd"/>
</dbReference>
<dbReference type="InterPro" id="IPR017871">
    <property type="entry name" value="ABC_transporter-like_CS"/>
</dbReference>
<evidence type="ECO:0000256" key="8">
    <source>
        <dbReference type="ARBA" id="ARBA00023065"/>
    </source>
</evidence>
<dbReference type="GO" id="GO:0005886">
    <property type="term" value="C:plasma membrane"/>
    <property type="evidence" value="ECO:0007669"/>
    <property type="project" value="UniProtKB-SubCell"/>
</dbReference>